<dbReference type="PANTHER" id="PTHR46111">
    <property type="entry name" value="RIBOSOMAL RNA SMALL SUBUNIT METHYLTRANSFERASE I"/>
    <property type="match status" value="1"/>
</dbReference>
<dbReference type="Pfam" id="PF00590">
    <property type="entry name" value="TP_methylase"/>
    <property type="match status" value="1"/>
</dbReference>
<accession>A0A828YYG9</accession>
<evidence type="ECO:0000313" key="8">
    <source>
        <dbReference type="EMBL" id="EKR62455.1"/>
    </source>
</evidence>
<dbReference type="Gene3D" id="3.40.1010.10">
    <property type="entry name" value="Cobalt-precorrin-4 Transmethylase, Domain 1"/>
    <property type="match status" value="1"/>
</dbReference>
<dbReference type="InterPro" id="IPR008189">
    <property type="entry name" value="rRNA_ssu_MeTfrase_I"/>
</dbReference>
<dbReference type="InterPro" id="IPR000878">
    <property type="entry name" value="4pyrrol_Mease"/>
</dbReference>
<evidence type="ECO:0000259" key="7">
    <source>
        <dbReference type="Pfam" id="PF00590"/>
    </source>
</evidence>
<dbReference type="GO" id="GO:0070677">
    <property type="term" value="F:rRNA (cytosine-2'-O-)-methyltransferase activity"/>
    <property type="evidence" value="ECO:0007669"/>
    <property type="project" value="UniProtKB-UniRule"/>
</dbReference>
<proteinExistence type="inferred from homology"/>
<keyword evidence="4 6" id="KW-0808">Transferase</keyword>
<dbReference type="Gene3D" id="3.30.950.10">
    <property type="entry name" value="Methyltransferase, Cobalt-precorrin-4 Transmethylase, Domain 2"/>
    <property type="match status" value="1"/>
</dbReference>
<gene>
    <name evidence="6" type="primary">rsmI</name>
    <name evidence="8" type="ORF">LEP1GSC036_1561</name>
</gene>
<dbReference type="PROSITE" id="PS01296">
    <property type="entry name" value="RSMI"/>
    <property type="match status" value="1"/>
</dbReference>
<dbReference type="PANTHER" id="PTHR46111:SF1">
    <property type="entry name" value="RIBOSOMAL RNA SMALL SUBUNIT METHYLTRANSFERASE I"/>
    <property type="match status" value="1"/>
</dbReference>
<dbReference type="GO" id="GO:0005737">
    <property type="term" value="C:cytoplasm"/>
    <property type="evidence" value="ECO:0007669"/>
    <property type="project" value="UniProtKB-SubCell"/>
</dbReference>
<comment type="caution">
    <text evidence="8">The sequence shown here is derived from an EMBL/GenBank/DDBJ whole genome shotgun (WGS) entry which is preliminary data.</text>
</comment>
<comment type="subcellular location">
    <subcellularLocation>
        <location evidence="6">Cytoplasm</location>
    </subcellularLocation>
</comment>
<organism evidence="8 9">
    <name type="scientific">Leptospira weilii str. 2006001853</name>
    <dbReference type="NCBI Taxonomy" id="1001589"/>
    <lineage>
        <taxon>Bacteria</taxon>
        <taxon>Pseudomonadati</taxon>
        <taxon>Spirochaetota</taxon>
        <taxon>Spirochaetia</taxon>
        <taxon>Leptospirales</taxon>
        <taxon>Leptospiraceae</taxon>
        <taxon>Leptospira</taxon>
    </lineage>
</organism>
<feature type="domain" description="Tetrapyrrole methylase" evidence="7">
    <location>
        <begin position="21"/>
        <end position="212"/>
    </location>
</feature>
<keyword evidence="2 6" id="KW-0698">rRNA processing</keyword>
<comment type="catalytic activity">
    <reaction evidence="6">
        <text>cytidine(1402) in 16S rRNA + S-adenosyl-L-methionine = 2'-O-methylcytidine(1402) in 16S rRNA + S-adenosyl-L-homocysteine + H(+)</text>
        <dbReference type="Rhea" id="RHEA:42924"/>
        <dbReference type="Rhea" id="RHEA-COMP:10285"/>
        <dbReference type="Rhea" id="RHEA-COMP:10286"/>
        <dbReference type="ChEBI" id="CHEBI:15378"/>
        <dbReference type="ChEBI" id="CHEBI:57856"/>
        <dbReference type="ChEBI" id="CHEBI:59789"/>
        <dbReference type="ChEBI" id="CHEBI:74495"/>
        <dbReference type="ChEBI" id="CHEBI:82748"/>
        <dbReference type="EC" id="2.1.1.198"/>
    </reaction>
</comment>
<evidence type="ECO:0000256" key="1">
    <source>
        <dbReference type="ARBA" id="ARBA00022490"/>
    </source>
</evidence>
<evidence type="ECO:0000256" key="2">
    <source>
        <dbReference type="ARBA" id="ARBA00022552"/>
    </source>
</evidence>
<evidence type="ECO:0000256" key="4">
    <source>
        <dbReference type="ARBA" id="ARBA00022679"/>
    </source>
</evidence>
<reference evidence="8 9" key="1">
    <citation type="submission" date="2012-10" db="EMBL/GenBank/DDBJ databases">
        <authorList>
            <person name="Harkins D.M."/>
            <person name="Durkin A.S."/>
            <person name="Brinkac L.M."/>
            <person name="Haft D.H."/>
            <person name="Selengut J.D."/>
            <person name="Sanka R."/>
            <person name="DePew J."/>
            <person name="Purushe J."/>
            <person name="Whelen A.C."/>
            <person name="Vinetz J.M."/>
            <person name="Sutton G.G."/>
            <person name="Nierman W.C."/>
            <person name="Fouts D.E."/>
        </authorList>
    </citation>
    <scope>NUCLEOTIDE SEQUENCE [LARGE SCALE GENOMIC DNA]</scope>
    <source>
        <strain evidence="8 9">2006001853</strain>
    </source>
</reference>
<dbReference type="HAMAP" id="MF_01877">
    <property type="entry name" value="16SrRNA_methyltr_I"/>
    <property type="match status" value="1"/>
</dbReference>
<comment type="similarity">
    <text evidence="6">Belongs to the methyltransferase superfamily. RsmI family.</text>
</comment>
<dbReference type="CDD" id="cd11648">
    <property type="entry name" value="RsmI"/>
    <property type="match status" value="1"/>
</dbReference>
<dbReference type="NCBIfam" id="TIGR00096">
    <property type="entry name" value="16S rRNA (cytidine(1402)-2'-O)-methyltransferase"/>
    <property type="match status" value="1"/>
</dbReference>
<dbReference type="AlphaFoldDB" id="A0A828YYG9"/>
<dbReference type="Proteomes" id="UP000001338">
    <property type="component" value="Unassembled WGS sequence"/>
</dbReference>
<dbReference type="GeneID" id="61111722"/>
<keyword evidence="1 6" id="KW-0963">Cytoplasm</keyword>
<comment type="function">
    <text evidence="6">Catalyzes the 2'-O-methylation of the ribose of cytidine 1402 (C1402) in 16S rRNA.</text>
</comment>
<dbReference type="EC" id="2.1.1.198" evidence="6"/>
<keyword evidence="5 6" id="KW-0949">S-adenosyl-L-methionine</keyword>
<sequence length="255" mass="28475">MSLGEESSPESFAEIPLEPGTLYVVSTPIGNLEDLTFRALRILKNTDRIFCENAEHSRKLFRSYSISTPASTLYRDQSETPYSGILEELKVGKTFALVSDAGTPGVSDPGSHLIRVVREAGCKITPVPGASALTALLGISGWQANPFLFLGFLSEKKSKKRNQLTEWKKFEGLVMLFESVHRIGDTLDAVKEIFPDSEFLVGREMTKIHEEILYFSPFLSENPKKFVHKGEFVVLINTNRKKMLKGSSRSADRIQ</sequence>
<name>A0A828YYG9_9LEPT</name>
<dbReference type="PIRSF" id="PIRSF005917">
    <property type="entry name" value="MTase_YraL"/>
    <property type="match status" value="1"/>
</dbReference>
<evidence type="ECO:0000256" key="3">
    <source>
        <dbReference type="ARBA" id="ARBA00022603"/>
    </source>
</evidence>
<dbReference type="InterPro" id="IPR018063">
    <property type="entry name" value="SAM_MeTrfase_RsmI_CS"/>
</dbReference>
<dbReference type="SUPFAM" id="SSF53790">
    <property type="entry name" value="Tetrapyrrole methylase"/>
    <property type="match status" value="1"/>
</dbReference>
<dbReference type="InterPro" id="IPR014777">
    <property type="entry name" value="4pyrrole_Mease_sub1"/>
</dbReference>
<evidence type="ECO:0000256" key="6">
    <source>
        <dbReference type="HAMAP-Rule" id="MF_01877"/>
    </source>
</evidence>
<dbReference type="RefSeq" id="WP_004500787.1">
    <property type="nucleotide sequence ID" value="NZ_AFLV02000081.1"/>
</dbReference>
<dbReference type="EMBL" id="AFLV02000081">
    <property type="protein sequence ID" value="EKR62455.1"/>
    <property type="molecule type" value="Genomic_DNA"/>
</dbReference>
<keyword evidence="3 6" id="KW-0489">Methyltransferase</keyword>
<dbReference type="InterPro" id="IPR035996">
    <property type="entry name" value="4pyrrol_Methylase_sf"/>
</dbReference>
<dbReference type="InterPro" id="IPR014776">
    <property type="entry name" value="4pyrrole_Mease_sub2"/>
</dbReference>
<protein>
    <recommendedName>
        <fullName evidence="6">Ribosomal RNA small subunit methyltransferase I</fullName>
        <ecNumber evidence="6">2.1.1.198</ecNumber>
    </recommendedName>
    <alternativeName>
        <fullName evidence="6">16S rRNA 2'-O-ribose C1402 methyltransferase</fullName>
    </alternativeName>
    <alternativeName>
        <fullName evidence="6">rRNA (cytidine-2'-O-)-methyltransferase RsmI</fullName>
    </alternativeName>
</protein>
<evidence type="ECO:0000313" key="9">
    <source>
        <dbReference type="Proteomes" id="UP000001338"/>
    </source>
</evidence>
<evidence type="ECO:0000256" key="5">
    <source>
        <dbReference type="ARBA" id="ARBA00022691"/>
    </source>
</evidence>